<dbReference type="OrthoDB" id="10039452at2759"/>
<name>E2B6D8_HARSA</name>
<gene>
    <name evidence="1" type="ORF">EAI_03153</name>
</gene>
<dbReference type="AlphaFoldDB" id="E2B6D8"/>
<reference evidence="1 2" key="1">
    <citation type="journal article" date="2010" name="Science">
        <title>Genomic comparison of the ants Camponotus floridanus and Harpegnathos saltator.</title>
        <authorList>
            <person name="Bonasio R."/>
            <person name="Zhang G."/>
            <person name="Ye C."/>
            <person name="Mutti N.S."/>
            <person name="Fang X."/>
            <person name="Qin N."/>
            <person name="Donahue G."/>
            <person name="Yang P."/>
            <person name="Li Q."/>
            <person name="Li C."/>
            <person name="Zhang P."/>
            <person name="Huang Z."/>
            <person name="Berger S.L."/>
            <person name="Reinberg D."/>
            <person name="Wang J."/>
            <person name="Liebig J."/>
        </authorList>
    </citation>
    <scope>NUCLEOTIDE SEQUENCE [LARGE SCALE GENOMIC DNA]</scope>
    <source>
        <strain evidence="1 2">R22 G/1</strain>
    </source>
</reference>
<keyword evidence="2" id="KW-1185">Reference proteome</keyword>
<protein>
    <submittedName>
        <fullName evidence="1">Uncharacterized protein</fullName>
    </submittedName>
</protein>
<proteinExistence type="predicted"/>
<dbReference type="InParanoid" id="E2B6D8"/>
<evidence type="ECO:0000313" key="1">
    <source>
        <dbReference type="EMBL" id="EFN88743.1"/>
    </source>
</evidence>
<dbReference type="EMBL" id="GL445958">
    <property type="protein sequence ID" value="EFN88743.1"/>
    <property type="molecule type" value="Genomic_DNA"/>
</dbReference>
<sequence>METTFVDEATISYVQNLAKCDITKEELTDAIEYLRDVLIQFNLINNEAPRKLSKNSKLFGAKLFEKLFKLLGKHKISDEVEYYIAEGEDVIQEDAIEEKELYIRTI</sequence>
<dbReference type="Proteomes" id="UP000008237">
    <property type="component" value="Unassembled WGS sequence"/>
</dbReference>
<evidence type="ECO:0000313" key="2">
    <source>
        <dbReference type="Proteomes" id="UP000008237"/>
    </source>
</evidence>
<organism evidence="2">
    <name type="scientific">Harpegnathos saltator</name>
    <name type="common">Jerdon's jumping ant</name>
    <dbReference type="NCBI Taxonomy" id="610380"/>
    <lineage>
        <taxon>Eukaryota</taxon>
        <taxon>Metazoa</taxon>
        <taxon>Ecdysozoa</taxon>
        <taxon>Arthropoda</taxon>
        <taxon>Hexapoda</taxon>
        <taxon>Insecta</taxon>
        <taxon>Pterygota</taxon>
        <taxon>Neoptera</taxon>
        <taxon>Endopterygota</taxon>
        <taxon>Hymenoptera</taxon>
        <taxon>Apocrita</taxon>
        <taxon>Aculeata</taxon>
        <taxon>Formicoidea</taxon>
        <taxon>Formicidae</taxon>
        <taxon>Ponerinae</taxon>
        <taxon>Ponerini</taxon>
        <taxon>Harpegnathos</taxon>
    </lineage>
</organism>
<accession>E2B6D8</accession>